<name>A0A3M7R7C6_BRAPC</name>
<evidence type="ECO:0000313" key="2">
    <source>
        <dbReference type="Proteomes" id="UP000276133"/>
    </source>
</evidence>
<organism evidence="1 2">
    <name type="scientific">Brachionus plicatilis</name>
    <name type="common">Marine rotifer</name>
    <name type="synonym">Brachionus muelleri</name>
    <dbReference type="NCBI Taxonomy" id="10195"/>
    <lineage>
        <taxon>Eukaryota</taxon>
        <taxon>Metazoa</taxon>
        <taxon>Spiralia</taxon>
        <taxon>Gnathifera</taxon>
        <taxon>Rotifera</taxon>
        <taxon>Eurotatoria</taxon>
        <taxon>Monogononta</taxon>
        <taxon>Pseudotrocha</taxon>
        <taxon>Ploima</taxon>
        <taxon>Brachionidae</taxon>
        <taxon>Brachionus</taxon>
    </lineage>
</organism>
<evidence type="ECO:0008006" key="3">
    <source>
        <dbReference type="Google" id="ProtNLM"/>
    </source>
</evidence>
<reference evidence="1 2" key="1">
    <citation type="journal article" date="2018" name="Sci. Rep.">
        <title>Genomic signatures of local adaptation to the degree of environmental predictability in rotifers.</title>
        <authorList>
            <person name="Franch-Gras L."/>
            <person name="Hahn C."/>
            <person name="Garcia-Roger E.M."/>
            <person name="Carmona M.J."/>
            <person name="Serra M."/>
            <person name="Gomez A."/>
        </authorList>
    </citation>
    <scope>NUCLEOTIDE SEQUENCE [LARGE SCALE GENOMIC DNA]</scope>
    <source>
        <strain evidence="1">HYR1</strain>
    </source>
</reference>
<dbReference type="EMBL" id="REGN01004093">
    <property type="protein sequence ID" value="RNA19148.1"/>
    <property type="molecule type" value="Genomic_DNA"/>
</dbReference>
<dbReference type="Proteomes" id="UP000276133">
    <property type="component" value="Unassembled WGS sequence"/>
</dbReference>
<comment type="caution">
    <text evidence="1">The sequence shown here is derived from an EMBL/GenBank/DDBJ whole genome shotgun (WGS) entry which is preliminary data.</text>
</comment>
<dbReference type="AlphaFoldDB" id="A0A3M7R7C6"/>
<evidence type="ECO:0000313" key="1">
    <source>
        <dbReference type="EMBL" id="RNA19148.1"/>
    </source>
</evidence>
<gene>
    <name evidence="1" type="ORF">BpHYR1_040979</name>
</gene>
<keyword evidence="2" id="KW-1185">Reference proteome</keyword>
<dbReference type="OrthoDB" id="119028at2759"/>
<proteinExistence type="predicted"/>
<sequence length="192" mass="21181">MDGSCRWYIKNNICKHLIGISKIQNIPGCEIPLSVKNVPIGEKRKPGRPAKAKQALIVQPPKVEQTKIFIITERLYIHNVAVQLIRILIVRTNCSGQTQIGLSSWHIYFHIFHTLASFKNSLASIFSFCECSSSSIQLSPKFGLSMAAMLNTGMDRTKPSLSSSHFSSSLATSCTLDSLNRLKCVCSPLKAG</sequence>
<accession>A0A3M7R7C6</accession>
<protein>
    <recommendedName>
        <fullName evidence="3">SWIM-type domain-containing protein</fullName>
    </recommendedName>
</protein>